<protein>
    <submittedName>
        <fullName evidence="1">Uncharacterized protein</fullName>
    </submittedName>
</protein>
<accession>A0AAU2V882</accession>
<reference evidence="1" key="1">
    <citation type="submission" date="2022-10" db="EMBL/GenBank/DDBJ databases">
        <title>The complete genomes of actinobacterial strains from the NBC collection.</title>
        <authorList>
            <person name="Joergensen T.S."/>
            <person name="Alvarez Arevalo M."/>
            <person name="Sterndorff E.B."/>
            <person name="Faurdal D."/>
            <person name="Vuksanovic O."/>
            <person name="Mourched A.-S."/>
            <person name="Charusanti P."/>
            <person name="Shaw S."/>
            <person name="Blin K."/>
            <person name="Weber T."/>
        </authorList>
    </citation>
    <scope>NUCLEOTIDE SEQUENCE</scope>
    <source>
        <strain evidence="1">NBC_00003</strain>
    </source>
</reference>
<evidence type="ECO:0000313" key="1">
    <source>
        <dbReference type="EMBL" id="WTW63503.1"/>
    </source>
</evidence>
<gene>
    <name evidence="1" type="ORF">OG549_24220</name>
</gene>
<proteinExistence type="predicted"/>
<organism evidence="1">
    <name type="scientific">Streptomyces sp. NBC_00003</name>
    <dbReference type="NCBI Taxonomy" id="2903608"/>
    <lineage>
        <taxon>Bacteria</taxon>
        <taxon>Bacillati</taxon>
        <taxon>Actinomycetota</taxon>
        <taxon>Actinomycetes</taxon>
        <taxon>Kitasatosporales</taxon>
        <taxon>Streptomycetaceae</taxon>
        <taxon>Streptomyces</taxon>
    </lineage>
</organism>
<dbReference type="EMBL" id="CP108318">
    <property type="protein sequence ID" value="WTW63503.1"/>
    <property type="molecule type" value="Genomic_DNA"/>
</dbReference>
<sequence>MDTAKRRSCRHRQQHLIDQRGRREIWLCLGCHRHIVKVVPWRQLGMFEAYERTAVR</sequence>
<name>A0AAU2V882_9ACTN</name>
<dbReference type="AlphaFoldDB" id="A0AAU2V882"/>